<dbReference type="AlphaFoldDB" id="A0A1Y0D1Z3"/>
<dbReference type="EMBL" id="CP021376">
    <property type="protein sequence ID" value="ART81125.1"/>
    <property type="molecule type" value="Genomic_DNA"/>
</dbReference>
<evidence type="ECO:0000313" key="2">
    <source>
        <dbReference type="Proteomes" id="UP000243793"/>
    </source>
</evidence>
<protein>
    <submittedName>
        <fullName evidence="1">Uncharacterized protein</fullName>
    </submittedName>
</protein>
<gene>
    <name evidence="1" type="ORF">CBP12_06455</name>
</gene>
<proteinExistence type="predicted"/>
<dbReference type="KEGG" id="ocm:CBP12_06455"/>
<organism evidence="1 2">
    <name type="scientific">Oceanisphaera avium</name>
    <dbReference type="NCBI Taxonomy" id="1903694"/>
    <lineage>
        <taxon>Bacteria</taxon>
        <taxon>Pseudomonadati</taxon>
        <taxon>Pseudomonadota</taxon>
        <taxon>Gammaproteobacteria</taxon>
        <taxon>Aeromonadales</taxon>
        <taxon>Aeromonadaceae</taxon>
        <taxon>Oceanisphaera</taxon>
    </lineage>
</organism>
<name>A0A1Y0D1Z3_9GAMM</name>
<accession>A0A1Y0D1Z3</accession>
<dbReference type="RefSeq" id="WP_086965419.1">
    <property type="nucleotide sequence ID" value="NZ_CP021376.1"/>
</dbReference>
<reference evidence="2" key="1">
    <citation type="submission" date="2017-05" db="EMBL/GenBank/DDBJ databases">
        <authorList>
            <person name="Sung H."/>
        </authorList>
    </citation>
    <scope>NUCLEOTIDE SEQUENCE [LARGE SCALE GENOMIC DNA]</scope>
    <source>
        <strain evidence="2">AMac2203</strain>
    </source>
</reference>
<sequence>MPSRLLDALLLAMPLPENLETWRQHLKSQLPYPVQGAQTLFIGEPTLVIVAFQHDQVEVFFPAIQWRHHDIHTAKPRSQGVISSHDGTLEQLLALVEETIALRLKSFHECSFCGSRCAPEVLGSMQGEPVCRECMKGRRVLF</sequence>
<keyword evidence="2" id="KW-1185">Reference proteome</keyword>
<dbReference type="Proteomes" id="UP000243793">
    <property type="component" value="Chromosome"/>
</dbReference>
<evidence type="ECO:0000313" key="1">
    <source>
        <dbReference type="EMBL" id="ART81125.1"/>
    </source>
</evidence>
<dbReference type="OrthoDB" id="5599897at2"/>